<evidence type="ECO:0000256" key="1">
    <source>
        <dbReference type="ARBA" id="ARBA00004651"/>
    </source>
</evidence>
<feature type="transmembrane region" description="Helical" evidence="6">
    <location>
        <begin position="104"/>
        <end position="126"/>
    </location>
</feature>
<feature type="transmembrane region" description="Helical" evidence="6">
    <location>
        <begin position="167"/>
        <end position="188"/>
    </location>
</feature>
<organism evidence="8 9">
    <name type="scientific">Kitasatospora nipponensis</name>
    <dbReference type="NCBI Taxonomy" id="258049"/>
    <lineage>
        <taxon>Bacteria</taxon>
        <taxon>Bacillati</taxon>
        <taxon>Actinomycetota</taxon>
        <taxon>Actinomycetes</taxon>
        <taxon>Kitasatosporales</taxon>
        <taxon>Streptomycetaceae</taxon>
        <taxon>Kitasatospora</taxon>
    </lineage>
</organism>
<evidence type="ECO:0000313" key="8">
    <source>
        <dbReference type="EMBL" id="GAA1250345.1"/>
    </source>
</evidence>
<feature type="transmembrane region" description="Helical" evidence="6">
    <location>
        <begin position="466"/>
        <end position="483"/>
    </location>
</feature>
<accession>A0ABN1WKY6</accession>
<dbReference type="RefSeq" id="WP_344443843.1">
    <property type="nucleotide sequence ID" value="NZ_BAAALF010000090.1"/>
</dbReference>
<feature type="transmembrane region" description="Helical" evidence="6">
    <location>
        <begin position="12"/>
        <end position="31"/>
    </location>
</feature>
<proteinExistence type="predicted"/>
<keyword evidence="3 6" id="KW-1133">Transmembrane helix</keyword>
<dbReference type="InterPro" id="IPR011701">
    <property type="entry name" value="MFS"/>
</dbReference>
<feature type="transmembrane region" description="Helical" evidence="6">
    <location>
        <begin position="268"/>
        <end position="294"/>
    </location>
</feature>
<evidence type="ECO:0000256" key="3">
    <source>
        <dbReference type="ARBA" id="ARBA00022989"/>
    </source>
</evidence>
<feature type="transmembrane region" description="Helical" evidence="6">
    <location>
        <begin position="331"/>
        <end position="355"/>
    </location>
</feature>
<name>A0ABN1WKY6_9ACTN</name>
<sequence>MSQPDRRPDRWVILAVICLVQLVVVLDNTILNVAIPSLTRELGADTAQTQWVIGAYSLAQAGLLIAAGGLADRYGRKKVQLLGLALFGIGSLGASLATDPGQLIAARAGMGVGGSLLLATSLALVVRTFTPDEQPRAITVWSAVSSLGFALGPVVGGLLLAHFWWGAVFLVNLPVAAVGLVAVARLVPESKDPRGDRPDLLGAALSTAGLVGVVYAIIQGPGAGWTAPSTLLAGGLGLLFLLAFVLCERRIEHPLLDLAFFRNARFRGAVSGGVLVSFGLGGSLFLLTVHLQFVLGYDPLAAGLRTAPMALTVVALNLTGAGMRLTARLSAPVAVGAGLSLLAAGLAAIAVFGHGGSYPGVLLGLVLMGAGVACAQPAMASSVMASIPPEKAGIGSGLMGTLSELGNSLGVAVLGALLTASFATALPAGLPASAARSLPEALEAAGPAAAHQVRSAFGDSLTGSQLIGALAVLLGGLVAAWLLRRAAAQQPVPAGAQPTEALTTSG</sequence>
<dbReference type="PANTHER" id="PTHR42718">
    <property type="entry name" value="MAJOR FACILITATOR SUPERFAMILY MULTIDRUG TRANSPORTER MFSC"/>
    <property type="match status" value="1"/>
</dbReference>
<keyword evidence="4 6" id="KW-0472">Membrane</keyword>
<dbReference type="PROSITE" id="PS00216">
    <property type="entry name" value="SUGAR_TRANSPORT_1"/>
    <property type="match status" value="1"/>
</dbReference>
<evidence type="ECO:0000259" key="7">
    <source>
        <dbReference type="PROSITE" id="PS50850"/>
    </source>
</evidence>
<dbReference type="Gene3D" id="1.20.1250.20">
    <property type="entry name" value="MFS general substrate transporter like domains"/>
    <property type="match status" value="1"/>
</dbReference>
<evidence type="ECO:0000256" key="6">
    <source>
        <dbReference type="SAM" id="Phobius"/>
    </source>
</evidence>
<feature type="transmembrane region" description="Helical" evidence="6">
    <location>
        <begin position="200"/>
        <end position="218"/>
    </location>
</feature>
<reference evidence="8 9" key="1">
    <citation type="journal article" date="2019" name="Int. J. Syst. Evol. Microbiol.">
        <title>The Global Catalogue of Microorganisms (GCM) 10K type strain sequencing project: providing services to taxonomists for standard genome sequencing and annotation.</title>
        <authorList>
            <consortium name="The Broad Institute Genomics Platform"/>
            <consortium name="The Broad Institute Genome Sequencing Center for Infectious Disease"/>
            <person name="Wu L."/>
            <person name="Ma J."/>
        </authorList>
    </citation>
    <scope>NUCLEOTIDE SEQUENCE [LARGE SCALE GENOMIC DNA]</scope>
    <source>
        <strain evidence="8 9">JCM 13004</strain>
    </source>
</reference>
<dbReference type="InterPro" id="IPR005829">
    <property type="entry name" value="Sugar_transporter_CS"/>
</dbReference>
<keyword evidence="2 6" id="KW-0812">Transmembrane</keyword>
<comment type="subcellular location">
    <subcellularLocation>
        <location evidence="1">Cell membrane</location>
        <topology evidence="1">Multi-pass membrane protein</topology>
    </subcellularLocation>
</comment>
<feature type="transmembrane region" description="Helical" evidence="6">
    <location>
        <begin position="230"/>
        <end position="247"/>
    </location>
</feature>
<dbReference type="SUPFAM" id="SSF103473">
    <property type="entry name" value="MFS general substrate transporter"/>
    <property type="match status" value="1"/>
</dbReference>
<dbReference type="PANTHER" id="PTHR42718:SF42">
    <property type="entry name" value="EXPORT PROTEIN"/>
    <property type="match status" value="1"/>
</dbReference>
<dbReference type="Proteomes" id="UP001500037">
    <property type="component" value="Unassembled WGS sequence"/>
</dbReference>
<dbReference type="EMBL" id="BAAALF010000090">
    <property type="protein sequence ID" value="GAA1250345.1"/>
    <property type="molecule type" value="Genomic_DNA"/>
</dbReference>
<feature type="transmembrane region" description="Helical" evidence="6">
    <location>
        <begin position="361"/>
        <end position="387"/>
    </location>
</feature>
<dbReference type="CDD" id="cd17321">
    <property type="entry name" value="MFS_MMR_MDR_like"/>
    <property type="match status" value="1"/>
</dbReference>
<dbReference type="InterPro" id="IPR036259">
    <property type="entry name" value="MFS_trans_sf"/>
</dbReference>
<dbReference type="PROSITE" id="PS50850">
    <property type="entry name" value="MFS"/>
    <property type="match status" value="1"/>
</dbReference>
<feature type="transmembrane region" description="Helical" evidence="6">
    <location>
        <begin position="51"/>
        <end position="69"/>
    </location>
</feature>
<feature type="transmembrane region" description="Helical" evidence="6">
    <location>
        <begin position="408"/>
        <end position="430"/>
    </location>
</feature>
<keyword evidence="5" id="KW-0046">Antibiotic resistance</keyword>
<feature type="transmembrane region" description="Helical" evidence="6">
    <location>
        <begin position="138"/>
        <end position="161"/>
    </location>
</feature>
<dbReference type="InterPro" id="IPR020846">
    <property type="entry name" value="MFS_dom"/>
</dbReference>
<evidence type="ECO:0000256" key="4">
    <source>
        <dbReference type="ARBA" id="ARBA00023136"/>
    </source>
</evidence>
<feature type="transmembrane region" description="Helical" evidence="6">
    <location>
        <begin position="81"/>
        <end position="98"/>
    </location>
</feature>
<evidence type="ECO:0000256" key="5">
    <source>
        <dbReference type="ARBA" id="ARBA00023251"/>
    </source>
</evidence>
<evidence type="ECO:0000313" key="9">
    <source>
        <dbReference type="Proteomes" id="UP001500037"/>
    </source>
</evidence>
<protein>
    <submittedName>
        <fullName evidence="8">MFS transporter</fullName>
    </submittedName>
</protein>
<gene>
    <name evidence="8" type="ORF">GCM10009665_46300</name>
</gene>
<evidence type="ECO:0000256" key="2">
    <source>
        <dbReference type="ARBA" id="ARBA00022692"/>
    </source>
</evidence>
<dbReference type="Pfam" id="PF07690">
    <property type="entry name" value="MFS_1"/>
    <property type="match status" value="1"/>
</dbReference>
<keyword evidence="9" id="KW-1185">Reference proteome</keyword>
<feature type="transmembrane region" description="Helical" evidence="6">
    <location>
        <begin position="300"/>
        <end position="319"/>
    </location>
</feature>
<dbReference type="PRINTS" id="PR01036">
    <property type="entry name" value="TCRTETB"/>
</dbReference>
<comment type="caution">
    <text evidence="8">The sequence shown here is derived from an EMBL/GenBank/DDBJ whole genome shotgun (WGS) entry which is preliminary data.</text>
</comment>
<dbReference type="Gene3D" id="1.20.1720.10">
    <property type="entry name" value="Multidrug resistance protein D"/>
    <property type="match status" value="1"/>
</dbReference>
<feature type="domain" description="Major facilitator superfamily (MFS) profile" evidence="7">
    <location>
        <begin position="13"/>
        <end position="487"/>
    </location>
</feature>